<dbReference type="InParanoid" id="A0A3Q0GTB1"/>
<evidence type="ECO:0000256" key="1">
    <source>
        <dbReference type="SAM" id="MobiDB-lite"/>
    </source>
</evidence>
<dbReference type="CTD" id="343990"/>
<dbReference type="PANTHER" id="PTHR47743">
    <property type="entry name" value="KIAA1210 / KIAA1211 FAMILY MEMBER"/>
    <property type="match status" value="1"/>
</dbReference>
<name>A0A3Q0GTB1_ALLSI</name>
<feature type="region of interest" description="Disordered" evidence="1">
    <location>
        <begin position="945"/>
        <end position="982"/>
    </location>
</feature>
<feature type="compositionally biased region" description="Polar residues" evidence="1">
    <location>
        <begin position="63"/>
        <end position="75"/>
    </location>
</feature>
<dbReference type="GeneID" id="102375792"/>
<dbReference type="AlphaFoldDB" id="A0A3Q0GTB1"/>
<feature type="domain" description="DUF4592" evidence="2">
    <location>
        <begin position="145"/>
        <end position="289"/>
    </location>
</feature>
<proteinExistence type="predicted"/>
<keyword evidence="3" id="KW-1185">Reference proteome</keyword>
<dbReference type="InterPro" id="IPR028030">
    <property type="entry name" value="DUF4592"/>
</dbReference>
<feature type="compositionally biased region" description="Basic and acidic residues" evidence="1">
    <location>
        <begin position="794"/>
        <end position="818"/>
    </location>
</feature>
<dbReference type="InterPro" id="IPR026713">
    <property type="entry name" value="CRACD-like"/>
</dbReference>
<feature type="compositionally biased region" description="Basic residues" evidence="1">
    <location>
        <begin position="280"/>
        <end position="291"/>
    </location>
</feature>
<feature type="region of interest" description="Disordered" evidence="1">
    <location>
        <begin position="280"/>
        <end position="311"/>
    </location>
</feature>
<dbReference type="Proteomes" id="UP000189705">
    <property type="component" value="Unplaced"/>
</dbReference>
<gene>
    <name evidence="4" type="primary">KIAA1211L</name>
</gene>
<feature type="compositionally biased region" description="Polar residues" evidence="1">
    <location>
        <begin position="292"/>
        <end position="304"/>
    </location>
</feature>
<dbReference type="STRING" id="38654.A0A3Q0GTB1"/>
<feature type="compositionally biased region" description="Polar residues" evidence="1">
    <location>
        <begin position="218"/>
        <end position="231"/>
    </location>
</feature>
<feature type="region of interest" description="Disordered" evidence="1">
    <location>
        <begin position="56"/>
        <end position="75"/>
    </location>
</feature>
<dbReference type="RefSeq" id="XP_025063034.1">
    <property type="nucleotide sequence ID" value="XM_025207249.1"/>
</dbReference>
<sequence length="982" mass="109217">MASFYKCIRGDSSDCNMSSTRIMDSKLREAEGFGEDNSGKKKSKFKSFKKFFGKRKRKETLPSMGTSRLNPCQSSSDVMASESAHISYDSEDELENHKGVMGSRALSHDSIFIPEAAQEPCRPVRVFSQENISDRIRTLQLKLQHNLKLGPPPPSGILVKRVDDAGASSEDDGLPRSPPEMSLIHEVLGSNTTRFSDSHKHLSSLSLAGTGSEEEEQVTSGPSSRPRSTEGQLFPKHVSAKTRSPRTSDSSISPAADFDTPPKYSTCLDNSAAKHKLLIKPRNQRSSRMRRFSSTQSESLNDLSCTPEEEEHDGREILTDLTDEILNTSHQDLSGSTAVTCDMPSLQRAEIPADFSYCLGQTDERPSSLQFTAESAIRQKVLLPENNPELCQTAQELTYLASDYPSPLEPKENSITWSGIQNREMQRERKCSETLNISMGNVYEVSNDIMNQENKQLPNVPLINNMLSEGDAPTHQDISSCLEGSKDKGQKDKISVETFCNMEEKRESAVFSGSCKQLPEGPSQHASQPALSQAGACAAWSLEKKSIQEPAISNEENNQSLIQRETILERKGEKAATGPIALRKFSVSSAWERPRTSSFHLKESSEYESLLNSRLSLPKPNLLQNEKSKEEVQMGSDLQEGKSRNKMRALLPESDCEITGHAMDKMVSGCVSQVADEISMPADSSLVSQHRSSCEDKNPFQVKFRSTSLSLKYGDSSSSEAKGIKRYSAEFNVDKEGLTSFLKGEKAQIKTTADVNISVSLNANQTPKAKSPEQLNTKPPLPKKPILQNITNSNKEKQENGIKSPESRNEDRDLEKKLSRPQVPEKSVPSLVMTADSGRRIDSESKPAWITIARQKQRGMQQEQELNTEEKLVVQDMKSETEKANQEKERTEGSVKQQTDSIRNKFSDSATTSEEQRKETKSDVKEPLPRASLLSHHVSVLMEKEEISQCKKASHSAPDQPSWMELAKKKSQAWNDMPRIIK</sequence>
<feature type="region of interest" description="Disordered" evidence="1">
    <location>
        <begin position="763"/>
        <end position="931"/>
    </location>
</feature>
<feature type="region of interest" description="Disordered" evidence="1">
    <location>
        <begin position="146"/>
        <end position="180"/>
    </location>
</feature>
<feature type="region of interest" description="Disordered" evidence="1">
    <location>
        <begin position="618"/>
        <end position="645"/>
    </location>
</feature>
<protein>
    <submittedName>
        <fullName evidence="4">Uncharacterized protein KIAA1211-like homolog isoform X1</fullName>
    </submittedName>
</protein>
<feature type="compositionally biased region" description="Basic and acidic residues" evidence="1">
    <location>
        <begin position="914"/>
        <end position="928"/>
    </location>
</feature>
<dbReference type="Pfam" id="PF15262">
    <property type="entry name" value="DUF4592"/>
    <property type="match status" value="1"/>
</dbReference>
<evidence type="ECO:0000313" key="3">
    <source>
        <dbReference type="Proteomes" id="UP000189705"/>
    </source>
</evidence>
<evidence type="ECO:0000259" key="2">
    <source>
        <dbReference type="Pfam" id="PF15262"/>
    </source>
</evidence>
<feature type="compositionally biased region" description="Polar residues" evidence="1">
    <location>
        <begin position="763"/>
        <end position="777"/>
    </location>
</feature>
<reference evidence="4" key="1">
    <citation type="submission" date="2025-08" db="UniProtKB">
        <authorList>
            <consortium name="RefSeq"/>
        </authorList>
    </citation>
    <scope>IDENTIFICATION</scope>
</reference>
<dbReference type="PANTHER" id="PTHR47743:SF1">
    <property type="entry name" value="CRACD-LIKE PROTEIN"/>
    <property type="match status" value="1"/>
</dbReference>
<feature type="region of interest" description="Disordered" evidence="1">
    <location>
        <begin position="194"/>
        <end position="262"/>
    </location>
</feature>
<feature type="compositionally biased region" description="Basic and acidic residues" evidence="1">
    <location>
        <begin position="868"/>
        <end position="893"/>
    </location>
</feature>
<accession>A0A3Q0GTB1</accession>
<evidence type="ECO:0000313" key="4">
    <source>
        <dbReference type="RefSeq" id="XP_025063034.1"/>
    </source>
</evidence>
<organism evidence="3 4">
    <name type="scientific">Alligator sinensis</name>
    <name type="common">Chinese alligator</name>
    <dbReference type="NCBI Taxonomy" id="38654"/>
    <lineage>
        <taxon>Eukaryota</taxon>
        <taxon>Metazoa</taxon>
        <taxon>Chordata</taxon>
        <taxon>Craniata</taxon>
        <taxon>Vertebrata</taxon>
        <taxon>Euteleostomi</taxon>
        <taxon>Archelosauria</taxon>
        <taxon>Archosauria</taxon>
        <taxon>Crocodylia</taxon>
        <taxon>Alligatoridae</taxon>
        <taxon>Alligatorinae</taxon>
        <taxon>Alligator</taxon>
    </lineage>
</organism>